<comment type="caution">
    <text evidence="2">The sequence shown here is derived from an EMBL/GenBank/DDBJ whole genome shotgun (WGS) entry which is preliminary data.</text>
</comment>
<protein>
    <recommendedName>
        <fullName evidence="4">Transmembrane protein</fullName>
    </recommendedName>
</protein>
<evidence type="ECO:0000313" key="3">
    <source>
        <dbReference type="Proteomes" id="UP001162131"/>
    </source>
</evidence>
<dbReference type="Proteomes" id="UP001162131">
    <property type="component" value="Unassembled WGS sequence"/>
</dbReference>
<dbReference type="AlphaFoldDB" id="A0AAU9IF59"/>
<keyword evidence="1" id="KW-1133">Transmembrane helix</keyword>
<keyword evidence="1" id="KW-0472">Membrane</keyword>
<evidence type="ECO:0000256" key="1">
    <source>
        <dbReference type="SAM" id="Phobius"/>
    </source>
</evidence>
<feature type="transmembrane region" description="Helical" evidence="1">
    <location>
        <begin position="149"/>
        <end position="169"/>
    </location>
</feature>
<reference evidence="2" key="1">
    <citation type="submission" date="2021-09" db="EMBL/GenBank/DDBJ databases">
        <authorList>
            <consortium name="AG Swart"/>
            <person name="Singh M."/>
            <person name="Singh A."/>
            <person name="Seah K."/>
            <person name="Emmerich C."/>
        </authorList>
    </citation>
    <scope>NUCLEOTIDE SEQUENCE</scope>
    <source>
        <strain evidence="2">ATCC30299</strain>
    </source>
</reference>
<name>A0AAU9IF59_9CILI</name>
<keyword evidence="1" id="KW-0812">Transmembrane</keyword>
<organism evidence="2 3">
    <name type="scientific">Blepharisma stoltei</name>
    <dbReference type="NCBI Taxonomy" id="1481888"/>
    <lineage>
        <taxon>Eukaryota</taxon>
        <taxon>Sar</taxon>
        <taxon>Alveolata</taxon>
        <taxon>Ciliophora</taxon>
        <taxon>Postciliodesmatophora</taxon>
        <taxon>Heterotrichea</taxon>
        <taxon>Heterotrichida</taxon>
        <taxon>Blepharismidae</taxon>
        <taxon>Blepharisma</taxon>
    </lineage>
</organism>
<dbReference type="EMBL" id="CAJZBQ010000005">
    <property type="protein sequence ID" value="CAG9312006.1"/>
    <property type="molecule type" value="Genomic_DNA"/>
</dbReference>
<evidence type="ECO:0008006" key="4">
    <source>
        <dbReference type="Google" id="ProtNLM"/>
    </source>
</evidence>
<accession>A0AAU9IF59</accession>
<feature type="transmembrane region" description="Helical" evidence="1">
    <location>
        <begin position="73"/>
        <end position="97"/>
    </location>
</feature>
<gene>
    <name evidence="2" type="ORF">BSTOLATCC_MIC5264</name>
</gene>
<feature type="transmembrane region" description="Helical" evidence="1">
    <location>
        <begin position="39"/>
        <end position="61"/>
    </location>
</feature>
<sequence>MFNISSGVTVSYYSFKESEGITKKIYDLHVHSSIRIIRLFSYFLCGFFSVMLLLNIIKIFLPEELDWTDAWKLIDWGLALGVSVLGILMGITGLKVLKVASKGTSKKYANALLGFSIIFLVALLYSSVIRYDDYKAHWDSVYGNGESYAIAWIILSFTISGFVLGFFYVKAIHWHQVLVQSFKKLQEGGGFDPINENQNLESQ</sequence>
<keyword evidence="3" id="KW-1185">Reference proteome</keyword>
<evidence type="ECO:0000313" key="2">
    <source>
        <dbReference type="EMBL" id="CAG9312006.1"/>
    </source>
</evidence>
<feature type="transmembrane region" description="Helical" evidence="1">
    <location>
        <begin position="109"/>
        <end position="129"/>
    </location>
</feature>
<proteinExistence type="predicted"/>